<sequence length="203" mass="22922">MRVIVMSHCGLTRLSLEIITKGIRDILDKQQDIHVELHSTIDSNYIYNPSNSRDVVILDNTSSIQLLNAIEQIRTLNPLAFIMAICSKPESSGDFICLSGACDGVVCKTASIDKIETMIIRLLSSRILPKKFDRITFSIKIKSQLTQRENEILEYILLDLSNSYIASELDMKNKTVSAHRRNVYNKLGVKEINGILKVLLMPQ</sequence>
<keyword evidence="3" id="KW-0010">Activator</keyword>
<dbReference type="PROSITE" id="PS50043">
    <property type="entry name" value="HTH_LUXR_2"/>
    <property type="match status" value="1"/>
</dbReference>
<proteinExistence type="predicted"/>
<dbReference type="SMART" id="SM00421">
    <property type="entry name" value="HTH_LUXR"/>
    <property type="match status" value="1"/>
</dbReference>
<dbReference type="SUPFAM" id="SSF46894">
    <property type="entry name" value="C-terminal effector domain of the bipartite response regulators"/>
    <property type="match status" value="1"/>
</dbReference>
<dbReference type="PANTHER" id="PTHR44688:SF16">
    <property type="entry name" value="DNA-BINDING TRANSCRIPTIONAL ACTIVATOR DEVR_DOSR"/>
    <property type="match status" value="1"/>
</dbReference>
<keyword evidence="1" id="KW-0805">Transcription regulation</keyword>
<dbReference type="PRINTS" id="PR00038">
    <property type="entry name" value="HTHLUXR"/>
</dbReference>
<dbReference type="CDD" id="cd06170">
    <property type="entry name" value="LuxR_C_like"/>
    <property type="match status" value="1"/>
</dbReference>
<keyword evidence="7" id="KW-1185">Reference proteome</keyword>
<dbReference type="GeneID" id="75141264"/>
<reference evidence="6" key="1">
    <citation type="submission" date="2022-08" db="EMBL/GenBank/DDBJ databases">
        <authorList>
            <person name="Bogun A."/>
            <person name="Kislichkina A."/>
            <person name="Solomentsev V."/>
            <person name="Skryabin Y."/>
            <person name="Sizova A."/>
            <person name="Platonov M."/>
            <person name="Dentovskaya S."/>
        </authorList>
    </citation>
    <scope>NUCLEOTIDE SEQUENCE</scope>
    <source>
        <strain evidence="6">SCPM-O-B-7604</strain>
    </source>
</reference>
<evidence type="ECO:0000256" key="2">
    <source>
        <dbReference type="ARBA" id="ARBA00023125"/>
    </source>
</evidence>
<accession>A0ABY5UPA1</accession>
<dbReference type="InterPro" id="IPR016032">
    <property type="entry name" value="Sig_transdc_resp-reg_C-effctor"/>
</dbReference>
<protein>
    <submittedName>
        <fullName evidence="6">LuxR C-terminal-related transcriptional regulator</fullName>
    </submittedName>
</protein>
<evidence type="ECO:0000256" key="1">
    <source>
        <dbReference type="ARBA" id="ARBA00023015"/>
    </source>
</evidence>
<name>A0ABY5UPA1_9GAMM</name>
<evidence type="ECO:0000256" key="4">
    <source>
        <dbReference type="ARBA" id="ARBA00023163"/>
    </source>
</evidence>
<dbReference type="InterPro" id="IPR000792">
    <property type="entry name" value="Tscrpt_reg_LuxR_C"/>
</dbReference>
<evidence type="ECO:0000256" key="3">
    <source>
        <dbReference type="ARBA" id="ARBA00023159"/>
    </source>
</evidence>
<dbReference type="EMBL" id="CP104006">
    <property type="protein sequence ID" value="UWM43952.1"/>
    <property type="molecule type" value="Genomic_DNA"/>
</dbReference>
<organism evidence="6 7">
    <name type="scientific">Yersinia alsatica</name>
    <dbReference type="NCBI Taxonomy" id="2890317"/>
    <lineage>
        <taxon>Bacteria</taxon>
        <taxon>Pseudomonadati</taxon>
        <taxon>Pseudomonadota</taxon>
        <taxon>Gammaproteobacteria</taxon>
        <taxon>Enterobacterales</taxon>
        <taxon>Yersiniaceae</taxon>
        <taxon>Yersinia</taxon>
    </lineage>
</organism>
<dbReference type="Gene3D" id="3.40.50.2300">
    <property type="match status" value="1"/>
</dbReference>
<gene>
    <name evidence="6" type="ORF">N0H69_14655</name>
</gene>
<dbReference type="PROSITE" id="PS00622">
    <property type="entry name" value="HTH_LUXR_1"/>
    <property type="match status" value="1"/>
</dbReference>
<keyword evidence="2" id="KW-0238">DNA-binding</keyword>
<dbReference type="Pfam" id="PF00196">
    <property type="entry name" value="GerE"/>
    <property type="match status" value="1"/>
</dbReference>
<dbReference type="Proteomes" id="UP001057860">
    <property type="component" value="Chromosome"/>
</dbReference>
<dbReference type="PANTHER" id="PTHR44688">
    <property type="entry name" value="DNA-BINDING TRANSCRIPTIONAL ACTIVATOR DEVR_DOSR"/>
    <property type="match status" value="1"/>
</dbReference>
<keyword evidence="4" id="KW-0804">Transcription</keyword>
<evidence type="ECO:0000313" key="7">
    <source>
        <dbReference type="Proteomes" id="UP001057860"/>
    </source>
</evidence>
<feature type="domain" description="HTH luxR-type" evidence="5">
    <location>
        <begin position="138"/>
        <end position="203"/>
    </location>
</feature>
<dbReference type="RefSeq" id="WP_050152467.1">
    <property type="nucleotide sequence ID" value="NZ_CP104006.1"/>
</dbReference>
<evidence type="ECO:0000313" key="6">
    <source>
        <dbReference type="EMBL" id="UWM43952.1"/>
    </source>
</evidence>
<evidence type="ECO:0000259" key="5">
    <source>
        <dbReference type="PROSITE" id="PS50043"/>
    </source>
</evidence>